<dbReference type="Proteomes" id="UP001497516">
    <property type="component" value="Chromosome 1"/>
</dbReference>
<accession>A0AAV2CFV2</accession>
<keyword evidence="2" id="KW-1185">Reference proteome</keyword>
<reference evidence="1 2" key="1">
    <citation type="submission" date="2024-04" db="EMBL/GenBank/DDBJ databases">
        <authorList>
            <person name="Fracassetti M."/>
        </authorList>
    </citation>
    <scope>NUCLEOTIDE SEQUENCE [LARGE SCALE GENOMIC DNA]</scope>
</reference>
<protein>
    <submittedName>
        <fullName evidence="1">Uncharacterized protein</fullName>
    </submittedName>
</protein>
<sequence>MLATFVKGLATNGPPPIKVERPPDIFVAPLRDPTMAHLTSDQVVEFSMEEVQSSKYRATNSFIRRLFTENRVNTKEIREALCLALASEGEIESDCDKTRPDGVHFADRRVQVLGAQEDGMGGH</sequence>
<name>A0AAV2CFV2_9ROSI</name>
<organism evidence="1 2">
    <name type="scientific">Linum trigynum</name>
    <dbReference type="NCBI Taxonomy" id="586398"/>
    <lineage>
        <taxon>Eukaryota</taxon>
        <taxon>Viridiplantae</taxon>
        <taxon>Streptophyta</taxon>
        <taxon>Embryophyta</taxon>
        <taxon>Tracheophyta</taxon>
        <taxon>Spermatophyta</taxon>
        <taxon>Magnoliopsida</taxon>
        <taxon>eudicotyledons</taxon>
        <taxon>Gunneridae</taxon>
        <taxon>Pentapetalae</taxon>
        <taxon>rosids</taxon>
        <taxon>fabids</taxon>
        <taxon>Malpighiales</taxon>
        <taxon>Linaceae</taxon>
        <taxon>Linum</taxon>
    </lineage>
</organism>
<dbReference type="EMBL" id="OZ034813">
    <property type="protein sequence ID" value="CAL1354842.1"/>
    <property type="molecule type" value="Genomic_DNA"/>
</dbReference>
<evidence type="ECO:0000313" key="2">
    <source>
        <dbReference type="Proteomes" id="UP001497516"/>
    </source>
</evidence>
<gene>
    <name evidence="1" type="ORF">LTRI10_LOCUS2629</name>
</gene>
<evidence type="ECO:0000313" key="1">
    <source>
        <dbReference type="EMBL" id="CAL1354842.1"/>
    </source>
</evidence>
<dbReference type="AlphaFoldDB" id="A0AAV2CFV2"/>
<proteinExistence type="predicted"/>